<evidence type="ECO:0000313" key="2">
    <source>
        <dbReference type="Proteomes" id="UP001227268"/>
    </source>
</evidence>
<evidence type="ECO:0000313" key="1">
    <source>
        <dbReference type="EMBL" id="KAJ9093733.1"/>
    </source>
</evidence>
<accession>A0ACC2V3Q3</accession>
<comment type="caution">
    <text evidence="1">The sequence shown here is derived from an EMBL/GenBank/DDBJ whole genome shotgun (WGS) entry which is preliminary data.</text>
</comment>
<dbReference type="EMBL" id="JASBWT010000029">
    <property type="protein sequence ID" value="KAJ9093733.1"/>
    <property type="molecule type" value="Genomic_DNA"/>
</dbReference>
<gene>
    <name evidence="1" type="ORF">QFC21_006329</name>
</gene>
<reference evidence="1" key="1">
    <citation type="submission" date="2023-04" db="EMBL/GenBank/DDBJ databases">
        <title>Draft Genome sequencing of Naganishia species isolated from polar environments using Oxford Nanopore Technology.</title>
        <authorList>
            <person name="Leo P."/>
            <person name="Venkateswaran K."/>
        </authorList>
    </citation>
    <scope>NUCLEOTIDE SEQUENCE</scope>
    <source>
        <strain evidence="1">MNA-CCFEE 5423</strain>
    </source>
</reference>
<protein>
    <submittedName>
        <fullName evidence="1">Uncharacterized protein</fullName>
    </submittedName>
</protein>
<sequence length="327" mass="36018">MTPVSDYRSFPQPATGDLTSPALNATTTAPMNTSFWIAPAQRMGVDNMPMYSDTPAMEYIGVPGKDSIWESRQPGKKSKRGESSELSKEEGLMGAVERLSDQNLKLQEQLKHVVFQLHFWHDRELTKCNEKRAKMGSPLYETFDAMVRCDNDADRRIFSVPYFQVQPELCMQSLDTRQVNDAHSGSGSSISDELQDDDEEDEGDDVNYSPTAHRKQPYRHSTIKSKSSDSSLLLYPATGNNNRASTSSSSSSRPSSSGSASSTALRGKKPSTRGHVSSPPGLDPVTEESAYTMAQSEKNLYHRYSQMSVTSDDSYFAADAPSSSGYA</sequence>
<proteinExistence type="predicted"/>
<name>A0ACC2V3Q3_9TREE</name>
<dbReference type="Proteomes" id="UP001227268">
    <property type="component" value="Unassembled WGS sequence"/>
</dbReference>
<keyword evidence="2" id="KW-1185">Reference proteome</keyword>
<organism evidence="1 2">
    <name type="scientific">Naganishia friedmannii</name>
    <dbReference type="NCBI Taxonomy" id="89922"/>
    <lineage>
        <taxon>Eukaryota</taxon>
        <taxon>Fungi</taxon>
        <taxon>Dikarya</taxon>
        <taxon>Basidiomycota</taxon>
        <taxon>Agaricomycotina</taxon>
        <taxon>Tremellomycetes</taxon>
        <taxon>Filobasidiales</taxon>
        <taxon>Filobasidiaceae</taxon>
        <taxon>Naganishia</taxon>
    </lineage>
</organism>